<feature type="transmembrane region" description="Helical" evidence="2">
    <location>
        <begin position="26"/>
        <end position="46"/>
    </location>
</feature>
<protein>
    <submittedName>
        <fullName evidence="4">Prepilin peptidase</fullName>
    </submittedName>
</protein>
<feature type="domain" description="Prepilin type IV endopeptidase peptidase" evidence="3">
    <location>
        <begin position="6"/>
        <end position="104"/>
    </location>
</feature>
<dbReference type="InterPro" id="IPR050882">
    <property type="entry name" value="Prepilin_peptidase/N-MTase"/>
</dbReference>
<dbReference type="PANTHER" id="PTHR30487">
    <property type="entry name" value="TYPE 4 PREPILIN-LIKE PROTEINS LEADER PEPTIDE-PROCESSING ENZYME"/>
    <property type="match status" value="1"/>
</dbReference>
<dbReference type="OrthoDB" id="5508079at2"/>
<evidence type="ECO:0000256" key="1">
    <source>
        <dbReference type="ARBA" id="ARBA00005801"/>
    </source>
</evidence>
<evidence type="ECO:0000256" key="2">
    <source>
        <dbReference type="SAM" id="Phobius"/>
    </source>
</evidence>
<feature type="transmembrane region" description="Helical" evidence="2">
    <location>
        <begin position="92"/>
        <end position="113"/>
    </location>
</feature>
<reference evidence="5" key="1">
    <citation type="submission" date="2016-11" db="EMBL/GenBank/DDBJ databases">
        <authorList>
            <person name="Sisinthy S."/>
            <person name="Ara S."/>
            <person name="Gundlapally S.R."/>
        </authorList>
    </citation>
    <scope>NUCLEOTIDE SEQUENCE [LARGE SCALE GENOMIC DNA]</scope>
    <source>
        <strain evidence="5">V1-41</strain>
    </source>
</reference>
<sequence length="172" mass="18921">MEQLPLFSLLLAASWLDLTSHKIPNWLTLPFILLALIYHGLLGEGLAFGLTGLVYAFILLFPLFFFRFLAGGDVKLGLGIGAFLGWNLFLESLLYGLVIGLPMVLAFAFYKVGWEGFKQSFMRYGYILGSKKYLAPVEGEMAGLKVPYGPALALGATLAVVLNKYQIFTLVS</sequence>
<organism evidence="4 5">
    <name type="scientific">Oceanisphaera arctica</name>
    <dbReference type="NCBI Taxonomy" id="641510"/>
    <lineage>
        <taxon>Bacteria</taxon>
        <taxon>Pseudomonadati</taxon>
        <taxon>Pseudomonadota</taxon>
        <taxon>Gammaproteobacteria</taxon>
        <taxon>Aeromonadales</taxon>
        <taxon>Aeromonadaceae</taxon>
        <taxon>Oceanisphaera</taxon>
    </lineage>
</organism>
<proteinExistence type="inferred from homology"/>
<dbReference type="Proteomes" id="UP000242231">
    <property type="component" value="Unassembled WGS sequence"/>
</dbReference>
<dbReference type="InterPro" id="IPR000045">
    <property type="entry name" value="Prepilin_IV_endopep_pep"/>
</dbReference>
<keyword evidence="2" id="KW-0812">Transmembrane</keyword>
<feature type="transmembrane region" description="Helical" evidence="2">
    <location>
        <begin position="53"/>
        <end position="72"/>
    </location>
</feature>
<dbReference type="PANTHER" id="PTHR30487:SF0">
    <property type="entry name" value="PREPILIN LEADER PEPTIDASE_N-METHYLTRANSFERASE-RELATED"/>
    <property type="match status" value="1"/>
</dbReference>
<accession>A0A2P5TJJ9</accession>
<keyword evidence="5" id="KW-1185">Reference proteome</keyword>
<comment type="similarity">
    <text evidence="1">Belongs to the peptidase A24 family.</text>
</comment>
<keyword evidence="2" id="KW-1133">Transmembrane helix</keyword>
<dbReference type="GO" id="GO:0005886">
    <property type="term" value="C:plasma membrane"/>
    <property type="evidence" value="ECO:0007669"/>
    <property type="project" value="TreeGrafter"/>
</dbReference>
<gene>
    <name evidence="4" type="ORF">UN63_13830</name>
</gene>
<dbReference type="Pfam" id="PF01478">
    <property type="entry name" value="Peptidase_A24"/>
    <property type="match status" value="1"/>
</dbReference>
<dbReference type="EMBL" id="MPZM01000040">
    <property type="protein sequence ID" value="PPL15072.1"/>
    <property type="molecule type" value="Genomic_DNA"/>
</dbReference>
<evidence type="ECO:0000313" key="4">
    <source>
        <dbReference type="EMBL" id="PPL15072.1"/>
    </source>
</evidence>
<dbReference type="Gene3D" id="1.20.120.1220">
    <property type="match status" value="1"/>
</dbReference>
<keyword evidence="2" id="KW-0472">Membrane</keyword>
<dbReference type="GO" id="GO:0004190">
    <property type="term" value="F:aspartic-type endopeptidase activity"/>
    <property type="evidence" value="ECO:0007669"/>
    <property type="project" value="InterPro"/>
</dbReference>
<dbReference type="AlphaFoldDB" id="A0A2P5TJJ9"/>
<dbReference type="RefSeq" id="WP_104487556.1">
    <property type="nucleotide sequence ID" value="NZ_BMYB01000010.1"/>
</dbReference>
<evidence type="ECO:0000259" key="3">
    <source>
        <dbReference type="Pfam" id="PF01478"/>
    </source>
</evidence>
<name>A0A2P5TJJ9_9GAMM</name>
<dbReference type="GO" id="GO:0006465">
    <property type="term" value="P:signal peptide processing"/>
    <property type="evidence" value="ECO:0007669"/>
    <property type="project" value="TreeGrafter"/>
</dbReference>
<evidence type="ECO:0000313" key="5">
    <source>
        <dbReference type="Proteomes" id="UP000242231"/>
    </source>
</evidence>
<comment type="caution">
    <text evidence="4">The sequence shown here is derived from an EMBL/GenBank/DDBJ whole genome shotgun (WGS) entry which is preliminary data.</text>
</comment>